<feature type="compositionally biased region" description="Low complexity" evidence="1">
    <location>
        <begin position="165"/>
        <end position="183"/>
    </location>
</feature>
<evidence type="ECO:0000256" key="1">
    <source>
        <dbReference type="SAM" id="MobiDB-lite"/>
    </source>
</evidence>
<keyword evidence="3" id="KW-1185">Reference proteome</keyword>
<dbReference type="Proteomes" id="UP000530660">
    <property type="component" value="Unassembled WGS sequence"/>
</dbReference>
<comment type="caution">
    <text evidence="2">The sequence shown here is derived from an EMBL/GenBank/DDBJ whole genome shotgun (WGS) entry which is preliminary data.</text>
</comment>
<reference evidence="2 3" key="1">
    <citation type="journal article" date="2020" name="J. Phycol.">
        <title>Comparative genome analysis reveals Cyanidiococcus gen. nov., a new extremophilic red algal genus sister to Cyanidioschyzon (Cyanidioschyzonaceae, Rhodophyta).</title>
        <authorList>
            <person name="Liu S.-L."/>
            <person name="Chiang Y.-R."/>
            <person name="Yoon H.S."/>
            <person name="Fu H.-Y."/>
        </authorList>
    </citation>
    <scope>NUCLEOTIDE SEQUENCE [LARGE SCALE GENOMIC DNA]</scope>
    <source>
        <strain evidence="2 3">THAL066</strain>
    </source>
</reference>
<evidence type="ECO:0000313" key="3">
    <source>
        <dbReference type="Proteomes" id="UP000530660"/>
    </source>
</evidence>
<dbReference type="InterPro" id="IPR036388">
    <property type="entry name" value="WH-like_DNA-bd_sf"/>
</dbReference>
<protein>
    <submittedName>
        <fullName evidence="2">Uncharacterized protein</fullName>
    </submittedName>
</protein>
<evidence type="ECO:0000313" key="2">
    <source>
        <dbReference type="EMBL" id="KAF6003826.1"/>
    </source>
</evidence>
<proteinExistence type="predicted"/>
<dbReference type="EMBL" id="VWRR01000005">
    <property type="protein sequence ID" value="KAF6003826.1"/>
    <property type="molecule type" value="Genomic_DNA"/>
</dbReference>
<feature type="region of interest" description="Disordered" evidence="1">
    <location>
        <begin position="112"/>
        <end position="183"/>
    </location>
</feature>
<dbReference type="AlphaFoldDB" id="A0A7J7IL20"/>
<sequence length="346" mass="38192">MSVHGRKLVVEQRGFTDLAGARAREKSKTPLERRLGRQLLPFARLMADHGSHHDELVTRMATEVQLIEEIREIWEALCSGVGSLAEYERWRRERSLREHVTSIPVAVDWVEAPGRGEEAPETGSSATNNTTSETIIPRRPRGRPKRIRTEDVPSIAVGLSVPGLGRPSSSGKESGRSSSAATTAATQALSVRVLRGESAAEVQHWPSIVQRRQVAQPLGIQQLPSASNSTNVQNLLFVENWPSAKFLSPLEKELCALLRLVPDRFLEIRSLIATRWKARIENGTEHANQGRADQEPKPCLLTLDLRAAAEAAANAQPVTGRYLAHARIDPIRVVGGTSCRRICEFQ</sequence>
<dbReference type="Gene3D" id="1.10.10.10">
    <property type="entry name" value="Winged helix-like DNA-binding domain superfamily/Winged helix DNA-binding domain"/>
    <property type="match status" value="1"/>
</dbReference>
<organism evidence="2 3">
    <name type="scientific">Cyanidiococcus yangmingshanensis</name>
    <dbReference type="NCBI Taxonomy" id="2690220"/>
    <lineage>
        <taxon>Eukaryota</taxon>
        <taxon>Rhodophyta</taxon>
        <taxon>Bangiophyceae</taxon>
        <taxon>Cyanidiales</taxon>
        <taxon>Cyanidiaceae</taxon>
        <taxon>Cyanidiococcus</taxon>
    </lineage>
</organism>
<name>A0A7J7IL20_9RHOD</name>
<dbReference type="InterPro" id="IPR009057">
    <property type="entry name" value="Homeodomain-like_sf"/>
</dbReference>
<accession>A0A7J7IL20</accession>
<feature type="compositionally biased region" description="Polar residues" evidence="1">
    <location>
        <begin position="122"/>
        <end position="134"/>
    </location>
</feature>
<gene>
    <name evidence="2" type="ORF">F1559_002138</name>
</gene>
<dbReference type="SUPFAM" id="SSF46689">
    <property type="entry name" value="Homeodomain-like"/>
    <property type="match status" value="1"/>
</dbReference>